<feature type="transmembrane region" description="Helical" evidence="5">
    <location>
        <begin position="410"/>
        <end position="433"/>
    </location>
</feature>
<proteinExistence type="inferred from homology"/>
<dbReference type="EMBL" id="PISD01000068">
    <property type="protein sequence ID" value="PKG26412.1"/>
    <property type="molecule type" value="Genomic_DNA"/>
</dbReference>
<dbReference type="RefSeq" id="WP_066198369.1">
    <property type="nucleotide sequence ID" value="NZ_JARMMB010000010.1"/>
</dbReference>
<comment type="caution">
    <text evidence="6">The sequence shown here is derived from an EMBL/GenBank/DDBJ whole genome shotgun (WGS) entry which is preliminary data.</text>
</comment>
<dbReference type="PANTHER" id="PTHR22550">
    <property type="entry name" value="SPORE GERMINATION PROTEIN"/>
    <property type="match status" value="1"/>
</dbReference>
<evidence type="ECO:0000313" key="6">
    <source>
        <dbReference type="EMBL" id="PKG26412.1"/>
    </source>
</evidence>
<evidence type="ECO:0000256" key="1">
    <source>
        <dbReference type="ARBA" id="ARBA00004141"/>
    </source>
</evidence>
<keyword evidence="5" id="KW-1133">Transmembrane helix</keyword>
<accession>A0A2N0ZA77</accession>
<dbReference type="PANTHER" id="PTHR22550:SF5">
    <property type="entry name" value="LEUCINE ZIPPER PROTEIN 4"/>
    <property type="match status" value="1"/>
</dbReference>
<organism evidence="6 7">
    <name type="scientific">Cytobacillus horneckiae</name>
    <dbReference type="NCBI Taxonomy" id="549687"/>
    <lineage>
        <taxon>Bacteria</taxon>
        <taxon>Bacillati</taxon>
        <taxon>Bacillota</taxon>
        <taxon>Bacilli</taxon>
        <taxon>Bacillales</taxon>
        <taxon>Bacillaceae</taxon>
        <taxon>Cytobacillus</taxon>
    </lineage>
</organism>
<dbReference type="Pfam" id="PF03323">
    <property type="entry name" value="GerA"/>
    <property type="match status" value="1"/>
</dbReference>
<reference evidence="6 7" key="1">
    <citation type="journal article" date="2010" name="Int. J. Syst. Evol. Microbiol.">
        <title>Bacillus horneckiae sp. nov., isolated from a spacecraft-assembly clean room.</title>
        <authorList>
            <person name="Vaishampayan P."/>
            <person name="Probst A."/>
            <person name="Krishnamurthi S."/>
            <person name="Ghosh S."/>
            <person name="Osman S."/>
            <person name="McDowall A."/>
            <person name="Ruckmani A."/>
            <person name="Mayilraj S."/>
            <person name="Venkateswaran K."/>
        </authorList>
    </citation>
    <scope>NUCLEOTIDE SEQUENCE [LARGE SCALE GENOMIC DNA]</scope>
    <source>
        <strain evidence="7">1PO1SC</strain>
    </source>
</reference>
<evidence type="ECO:0000256" key="5">
    <source>
        <dbReference type="SAM" id="Phobius"/>
    </source>
</evidence>
<keyword evidence="5" id="KW-0812">Transmembrane</keyword>
<gene>
    <name evidence="6" type="ORF">CWS20_24225</name>
</gene>
<dbReference type="GO" id="GO:0005886">
    <property type="term" value="C:plasma membrane"/>
    <property type="evidence" value="ECO:0007669"/>
    <property type="project" value="UniProtKB-SubCell"/>
</dbReference>
<name>A0A2N0ZA77_9BACI</name>
<evidence type="ECO:0000256" key="3">
    <source>
        <dbReference type="ARBA" id="ARBA00023136"/>
    </source>
</evidence>
<feature type="transmembrane region" description="Helical" evidence="5">
    <location>
        <begin position="281"/>
        <end position="304"/>
    </location>
</feature>
<evidence type="ECO:0000256" key="4">
    <source>
        <dbReference type="PIRNR" id="PIRNR005690"/>
    </source>
</evidence>
<feature type="transmembrane region" description="Helical" evidence="5">
    <location>
        <begin position="324"/>
        <end position="342"/>
    </location>
</feature>
<comment type="subcellular location">
    <subcellularLocation>
        <location evidence="4">Cell membrane</location>
    </subcellularLocation>
    <subcellularLocation>
        <location evidence="1">Membrane</location>
        <topology evidence="1">Multi-pass membrane protein</topology>
    </subcellularLocation>
</comment>
<dbReference type="AlphaFoldDB" id="A0A2N0ZA77"/>
<sequence>MHKNNTSNETYIMDLFRHSSDIFVEKHHLFSQIKKEQMLVFYCNGLIDHNLLINSILPDIQTNYYQNGLEGTENINSSMRLSWEENEDNFNDKLQEKIFNGYTGISIADTIYFFNTVNPPVRKTEESTTEVNIRGPRDAFVEDISSNMALVRKRVKSNSLVSKTFTIGQRSQTQVQLIFLSDIQNDEIIHEVTNRLNAIDIDFLNSDNQLLGLIGESNYSPFPLLQSISRPDGVVSSLARGRFAILVDNVPNALIAPANLGLLLHTSEDEHSPYYYVTFELMLRLIGLILSIFLPAFWVSLSAFNMDQIPLPLLATIASSRIGIPFNTTLELLLMIGLFELFREAGVRLPKAVGQTVAVVGGLVVGDAAIRAGLTSPTMLVISSITAVSTFTLGNQALFGTVSLLRIGSIILSSVFGMFGFFISVFLVLGHLAKLESFGIPYLSPVSPFVKKDFLKAITKYPTSKQNERAKILRPLDKDRQGDK</sequence>
<feature type="transmembrane region" description="Helical" evidence="5">
    <location>
        <begin position="380"/>
        <end position="398"/>
    </location>
</feature>
<dbReference type="PIRSF" id="PIRSF005690">
    <property type="entry name" value="GerBA"/>
    <property type="match status" value="1"/>
</dbReference>
<dbReference type="InterPro" id="IPR004995">
    <property type="entry name" value="Spore_Ger"/>
</dbReference>
<comment type="similarity">
    <text evidence="2 4">Belongs to the GerABKA family.</text>
</comment>
<dbReference type="GO" id="GO:0009847">
    <property type="term" value="P:spore germination"/>
    <property type="evidence" value="ECO:0007669"/>
    <property type="project" value="UniProtKB-UniRule"/>
</dbReference>
<evidence type="ECO:0000313" key="7">
    <source>
        <dbReference type="Proteomes" id="UP000233343"/>
    </source>
</evidence>
<protein>
    <submittedName>
        <fullName evidence="6">Spore germination protein</fullName>
    </submittedName>
</protein>
<evidence type="ECO:0000256" key="2">
    <source>
        <dbReference type="ARBA" id="ARBA00005278"/>
    </source>
</evidence>
<feature type="transmembrane region" description="Helical" evidence="5">
    <location>
        <begin position="354"/>
        <end position="374"/>
    </location>
</feature>
<keyword evidence="7" id="KW-1185">Reference proteome</keyword>
<keyword evidence="3 4" id="KW-0472">Membrane</keyword>
<dbReference type="Proteomes" id="UP000233343">
    <property type="component" value="Unassembled WGS sequence"/>
</dbReference>
<dbReference type="InterPro" id="IPR050768">
    <property type="entry name" value="UPF0353/GerABKA_families"/>
</dbReference>